<dbReference type="AlphaFoldDB" id="A0A378U0W8"/>
<dbReference type="Proteomes" id="UP000254927">
    <property type="component" value="Unassembled WGS sequence"/>
</dbReference>
<protein>
    <submittedName>
        <fullName evidence="2">Uncharacterized protein</fullName>
    </submittedName>
</protein>
<sequence>MNTSKYAAAILFAAAFSAASAEPREASVQDRCILTGLMAQTAMGERLAGTDIGQAMEKMTERYMVVAQNDATRAFVERQIARVARGIYRLPQSALNAVPKSDYAIFARDAGKAEYQLCMETLTGKPAKAE</sequence>
<keyword evidence="1" id="KW-0732">Signal</keyword>
<dbReference type="RefSeq" id="WP_074897097.1">
    <property type="nucleotide sequence ID" value="NZ_CP031252.1"/>
</dbReference>
<evidence type="ECO:0000256" key="1">
    <source>
        <dbReference type="SAM" id="SignalP"/>
    </source>
</evidence>
<reference evidence="2 3" key="1">
    <citation type="submission" date="2018-06" db="EMBL/GenBank/DDBJ databases">
        <authorList>
            <consortium name="Pathogen Informatics"/>
            <person name="Doyle S."/>
        </authorList>
    </citation>
    <scope>NUCLEOTIDE SEQUENCE [LARGE SCALE GENOMIC DNA]</scope>
    <source>
        <strain evidence="2 3">NCTC10660</strain>
    </source>
</reference>
<name>A0A378U0W8_NEIEL</name>
<feature type="signal peptide" evidence="1">
    <location>
        <begin position="1"/>
        <end position="21"/>
    </location>
</feature>
<dbReference type="EMBL" id="UGQW01000002">
    <property type="protein sequence ID" value="STZ68641.1"/>
    <property type="molecule type" value="Genomic_DNA"/>
</dbReference>
<dbReference type="GeneID" id="93353154"/>
<evidence type="ECO:0000313" key="2">
    <source>
        <dbReference type="EMBL" id="STZ68641.1"/>
    </source>
</evidence>
<feature type="chain" id="PRO_5016938271" evidence="1">
    <location>
        <begin position="22"/>
        <end position="130"/>
    </location>
</feature>
<accession>A0A378U0W8</accession>
<evidence type="ECO:0000313" key="3">
    <source>
        <dbReference type="Proteomes" id="UP000254927"/>
    </source>
</evidence>
<gene>
    <name evidence="2" type="ORF">NCTC10660_02168</name>
</gene>
<organism evidence="2 3">
    <name type="scientific">Neisseria elongata</name>
    <dbReference type="NCBI Taxonomy" id="495"/>
    <lineage>
        <taxon>Bacteria</taxon>
        <taxon>Pseudomonadati</taxon>
        <taxon>Pseudomonadota</taxon>
        <taxon>Betaproteobacteria</taxon>
        <taxon>Neisseriales</taxon>
        <taxon>Neisseriaceae</taxon>
        <taxon>Neisseria</taxon>
    </lineage>
</organism>
<proteinExistence type="predicted"/>